<evidence type="ECO:0000256" key="5">
    <source>
        <dbReference type="ARBA" id="ARBA00023122"/>
    </source>
</evidence>
<feature type="domain" description="CBS" evidence="10">
    <location>
        <begin position="220"/>
        <end position="279"/>
    </location>
</feature>
<keyword evidence="4 8" id="KW-1133">Transmembrane helix</keyword>
<sequence length="435" mass="47876">MEAFFTDLLLILFLILLNGLFAMAEIALVSSRRVRLQKRVEEGRLGAKAALDLHQNSTRFLSTIQVGITSIGILSGAIGEKALSDPLSSWLVQISFMAPYAKAMSTAITVIILTYLSVVIGELVPKRLALLAPEAIASVMARPMNALSRIFYPLVSLFSLSSEVLLGLFRARVKNEPPISDNEIRLLMVQGAEAGIFHESEQEIVSNVLRLDLQPVVEIMTPRHEMAVIDLEDEPEEIRKRLETSDYARLVVCRGGMEQVVGIMQAKDLLKKIVDGHAPDASDIEAIVQVPLYVPETVSTIRLMENFRDANTQFALIVDEYGVVQGIVTSSDVMAAIVGDLSAIKADAEKDMIRRENGSWLVDGDVTIEKLSGVLALDDELPGSGENRFYTVGGFLMHALGKIPAPADYIDAHGWRFEVMDMEKNRVDKVLISKN</sequence>
<evidence type="ECO:0000256" key="9">
    <source>
        <dbReference type="SAM" id="Phobius"/>
    </source>
</evidence>
<keyword evidence="5 7" id="KW-0129">CBS domain</keyword>
<dbReference type="GO" id="GO:0050660">
    <property type="term" value="F:flavin adenine dinucleotide binding"/>
    <property type="evidence" value="ECO:0007669"/>
    <property type="project" value="InterPro"/>
</dbReference>
<reference evidence="12" key="1">
    <citation type="journal article" date="2022" name="Front. Microbiol.">
        <title>New perspectives on an old grouping: The genomic and phenotypic variability of Oxalobacter formigenes and the implications for calcium oxalate stone prevention.</title>
        <authorList>
            <person name="Chmiel J.A."/>
            <person name="Carr C."/>
            <person name="Stuivenberg G.A."/>
            <person name="Venema R."/>
            <person name="Chanyi R.M."/>
            <person name="Al K.F."/>
            <person name="Giguere D."/>
            <person name="Say H."/>
            <person name="Akouris P.P."/>
            <person name="Dominguez Romero S.A."/>
            <person name="Kwong A."/>
            <person name="Tai V."/>
            <person name="Koval S.F."/>
            <person name="Razvi H."/>
            <person name="Bjazevic J."/>
            <person name="Burton J.P."/>
        </authorList>
    </citation>
    <scope>NUCLEOTIDE SEQUENCE</scope>
    <source>
        <strain evidence="12">WoOx3</strain>
    </source>
</reference>
<feature type="domain" description="CBS" evidence="10">
    <location>
        <begin position="287"/>
        <end position="344"/>
    </location>
</feature>
<gene>
    <name evidence="12" type="ORF">NB640_06185</name>
</gene>
<feature type="transmembrane region" description="Helical" evidence="9">
    <location>
        <begin position="90"/>
        <end position="116"/>
    </location>
</feature>
<dbReference type="GO" id="GO:0005886">
    <property type="term" value="C:plasma membrane"/>
    <property type="evidence" value="ECO:0007669"/>
    <property type="project" value="TreeGrafter"/>
</dbReference>
<evidence type="ECO:0000256" key="8">
    <source>
        <dbReference type="PROSITE-ProRule" id="PRU01193"/>
    </source>
</evidence>
<keyword evidence="13" id="KW-1185">Reference proteome</keyword>
<evidence type="ECO:0000256" key="4">
    <source>
        <dbReference type="ARBA" id="ARBA00022989"/>
    </source>
</evidence>
<evidence type="ECO:0000256" key="7">
    <source>
        <dbReference type="PROSITE-ProRule" id="PRU00703"/>
    </source>
</evidence>
<keyword evidence="6 8" id="KW-0472">Membrane</keyword>
<dbReference type="InterPro" id="IPR044751">
    <property type="entry name" value="Ion_transp-like_CBS"/>
</dbReference>
<dbReference type="AlphaFoldDB" id="A0A9E9M0Y6"/>
<evidence type="ECO:0000259" key="10">
    <source>
        <dbReference type="PROSITE" id="PS51371"/>
    </source>
</evidence>
<organism evidence="12 13">
    <name type="scientific">Oxalobacter vibrioformis</name>
    <dbReference type="NCBI Taxonomy" id="933080"/>
    <lineage>
        <taxon>Bacteria</taxon>
        <taxon>Pseudomonadati</taxon>
        <taxon>Pseudomonadota</taxon>
        <taxon>Betaproteobacteria</taxon>
        <taxon>Burkholderiales</taxon>
        <taxon>Oxalobacteraceae</taxon>
        <taxon>Oxalobacter</taxon>
    </lineage>
</organism>
<evidence type="ECO:0000313" key="12">
    <source>
        <dbReference type="EMBL" id="WAW11215.1"/>
    </source>
</evidence>
<comment type="subcellular location">
    <subcellularLocation>
        <location evidence="1">Membrane</location>
        <topology evidence="1">Multi-pass membrane protein</topology>
    </subcellularLocation>
</comment>
<name>A0A9E9M0Y6_9BURK</name>
<dbReference type="PROSITE" id="PS51371">
    <property type="entry name" value="CBS"/>
    <property type="match status" value="2"/>
</dbReference>
<dbReference type="Pfam" id="PF03471">
    <property type="entry name" value="CorC_HlyC"/>
    <property type="match status" value="1"/>
</dbReference>
<dbReference type="SUPFAM" id="SSF56176">
    <property type="entry name" value="FAD-binding/transporter-associated domain-like"/>
    <property type="match status" value="1"/>
</dbReference>
<evidence type="ECO:0000256" key="1">
    <source>
        <dbReference type="ARBA" id="ARBA00004141"/>
    </source>
</evidence>
<dbReference type="Gene3D" id="3.30.465.10">
    <property type="match status" value="1"/>
</dbReference>
<dbReference type="PANTHER" id="PTHR22777:SF17">
    <property type="entry name" value="UPF0053 PROTEIN SLL0260"/>
    <property type="match status" value="1"/>
</dbReference>
<dbReference type="EMBL" id="CP098242">
    <property type="protein sequence ID" value="WAW11215.1"/>
    <property type="molecule type" value="Genomic_DNA"/>
</dbReference>
<dbReference type="InterPro" id="IPR002550">
    <property type="entry name" value="CNNM"/>
</dbReference>
<dbReference type="PANTHER" id="PTHR22777">
    <property type="entry name" value="HEMOLYSIN-RELATED"/>
    <property type="match status" value="1"/>
</dbReference>
<evidence type="ECO:0000259" key="11">
    <source>
        <dbReference type="PROSITE" id="PS51846"/>
    </source>
</evidence>
<evidence type="ECO:0000313" key="13">
    <source>
        <dbReference type="Proteomes" id="UP001156215"/>
    </source>
</evidence>
<dbReference type="InterPro" id="IPR016169">
    <property type="entry name" value="FAD-bd_PCMH_sub2"/>
</dbReference>
<dbReference type="InterPro" id="IPR000644">
    <property type="entry name" value="CBS_dom"/>
</dbReference>
<dbReference type="PROSITE" id="PS51846">
    <property type="entry name" value="CNNM"/>
    <property type="match status" value="1"/>
</dbReference>
<feature type="transmembrane region" description="Helical" evidence="9">
    <location>
        <begin position="6"/>
        <end position="29"/>
    </location>
</feature>
<dbReference type="Pfam" id="PF01595">
    <property type="entry name" value="CNNM"/>
    <property type="match status" value="1"/>
</dbReference>
<dbReference type="Proteomes" id="UP001156215">
    <property type="component" value="Chromosome"/>
</dbReference>
<evidence type="ECO:0000256" key="6">
    <source>
        <dbReference type="ARBA" id="ARBA00023136"/>
    </source>
</evidence>
<evidence type="ECO:0000256" key="2">
    <source>
        <dbReference type="ARBA" id="ARBA00022692"/>
    </source>
</evidence>
<dbReference type="InterPro" id="IPR036318">
    <property type="entry name" value="FAD-bd_PCMH-like_sf"/>
</dbReference>
<dbReference type="SUPFAM" id="SSF54631">
    <property type="entry name" value="CBS-domain pair"/>
    <property type="match status" value="1"/>
</dbReference>
<keyword evidence="3" id="KW-0677">Repeat</keyword>
<dbReference type="InterPro" id="IPR046342">
    <property type="entry name" value="CBS_dom_sf"/>
</dbReference>
<accession>A0A9E9M0Y6</accession>
<dbReference type="InterPro" id="IPR005170">
    <property type="entry name" value="Transptr-assoc_dom"/>
</dbReference>
<proteinExistence type="predicted"/>
<dbReference type="KEGG" id="ovb:NB640_06185"/>
<dbReference type="RefSeq" id="WP_269310326.1">
    <property type="nucleotide sequence ID" value="NZ_CP098242.1"/>
</dbReference>
<protein>
    <submittedName>
        <fullName evidence="12">Hemolysin family protein</fullName>
    </submittedName>
</protein>
<dbReference type="Pfam" id="PF00571">
    <property type="entry name" value="CBS"/>
    <property type="match status" value="1"/>
</dbReference>
<dbReference type="SMART" id="SM01091">
    <property type="entry name" value="CorC_HlyC"/>
    <property type="match status" value="1"/>
</dbReference>
<dbReference type="Gene3D" id="3.10.580.10">
    <property type="entry name" value="CBS-domain"/>
    <property type="match status" value="1"/>
</dbReference>
<feature type="domain" description="CNNM transmembrane" evidence="11">
    <location>
        <begin position="1"/>
        <end position="201"/>
    </location>
</feature>
<keyword evidence="2 8" id="KW-0812">Transmembrane</keyword>
<dbReference type="CDD" id="cd04590">
    <property type="entry name" value="CBS_pair_CorC_HlyC_assoc"/>
    <property type="match status" value="1"/>
</dbReference>
<evidence type="ECO:0000256" key="3">
    <source>
        <dbReference type="ARBA" id="ARBA00022737"/>
    </source>
</evidence>